<dbReference type="Gene3D" id="1.10.10.10">
    <property type="entry name" value="Winged helix-like DNA-binding domain superfamily/Winged helix DNA-binding domain"/>
    <property type="match status" value="1"/>
</dbReference>
<dbReference type="SUPFAM" id="SSF46785">
    <property type="entry name" value="Winged helix' DNA-binding domain"/>
    <property type="match status" value="1"/>
</dbReference>
<evidence type="ECO:0000256" key="3">
    <source>
        <dbReference type="ARBA" id="ARBA00022691"/>
    </source>
</evidence>
<dbReference type="CDD" id="cd02440">
    <property type="entry name" value="AdoMet_MTases"/>
    <property type="match status" value="1"/>
</dbReference>
<name>A0A9X2EEH1_9SPHN</name>
<dbReference type="InterPro" id="IPR036390">
    <property type="entry name" value="WH_DNA-bd_sf"/>
</dbReference>
<dbReference type="GO" id="GO:0032259">
    <property type="term" value="P:methylation"/>
    <property type="evidence" value="ECO:0007669"/>
    <property type="project" value="UniProtKB-KW"/>
</dbReference>
<dbReference type="SUPFAM" id="SSF53335">
    <property type="entry name" value="S-adenosyl-L-methionine-dependent methyltransferases"/>
    <property type="match status" value="1"/>
</dbReference>
<gene>
    <name evidence="5" type="ORF">NDO55_01675</name>
</gene>
<evidence type="ECO:0000256" key="2">
    <source>
        <dbReference type="ARBA" id="ARBA00022679"/>
    </source>
</evidence>
<evidence type="ECO:0000259" key="4">
    <source>
        <dbReference type="Pfam" id="PF00891"/>
    </source>
</evidence>
<sequence>MAKAEPQGSGQPPESWRRRWIAWRNRTIGRPGFQKAMAALPGIGGMARRRAASLFNLIAGFAYSQATLALEESGLLDALAEQPLDKKAAAKVCSLEPEAADRLLRAAGAIGLTEQYAPGWWMLGEQGAALVGNAGARAMLRHHRILYRDLTDPLDLFRKNRREPTNLSKFWTYAGAKGEATDTAAYSELMAASQHLVAEQAVGAYDFSRHRRLLDLGGGQGAFLRAVGQANPELELGLFDLPDVVERAKAQFEEAGMAQRTRFHPGSFFDDEIPSGYDLVSLTRILHDHDDAPVLDLLQRVRESMAKGSTLLIIEPLADTPGAKAMGDAYFGLYLWAMGSGRPRSAREYREMLRDAGFARHRLIRPPQPIATSLIVAVA</sequence>
<feature type="domain" description="O-methyltransferase C-terminal" evidence="4">
    <location>
        <begin position="176"/>
        <end position="359"/>
    </location>
</feature>
<dbReference type="Proteomes" id="UP001155128">
    <property type="component" value="Unassembled WGS sequence"/>
</dbReference>
<reference evidence="5" key="1">
    <citation type="submission" date="2022-06" db="EMBL/GenBank/DDBJ databases">
        <title>Sphingomicrobium sedimins sp. nov., a marine bacterium isolated from tidal flat.</title>
        <authorList>
            <person name="Kim C.-H."/>
            <person name="Yoo Y."/>
            <person name="Kim J.-J."/>
        </authorList>
    </citation>
    <scope>NUCLEOTIDE SEQUENCE</scope>
    <source>
        <strain evidence="5">GRR-S6-50</strain>
    </source>
</reference>
<dbReference type="InterPro" id="IPR016461">
    <property type="entry name" value="COMT-like"/>
</dbReference>
<keyword evidence="3" id="KW-0949">S-adenosyl-L-methionine</keyword>
<dbReference type="AlphaFoldDB" id="A0A9X2EEH1"/>
<keyword evidence="2" id="KW-0808">Transferase</keyword>
<dbReference type="InterPro" id="IPR036388">
    <property type="entry name" value="WH-like_DNA-bd_sf"/>
</dbReference>
<dbReference type="PANTHER" id="PTHR43712">
    <property type="entry name" value="PUTATIVE (AFU_ORTHOLOGUE AFUA_4G14580)-RELATED"/>
    <property type="match status" value="1"/>
</dbReference>
<evidence type="ECO:0000313" key="6">
    <source>
        <dbReference type="Proteomes" id="UP001155128"/>
    </source>
</evidence>
<proteinExistence type="predicted"/>
<dbReference type="PANTHER" id="PTHR43712:SF2">
    <property type="entry name" value="O-METHYLTRANSFERASE CICE"/>
    <property type="match status" value="1"/>
</dbReference>
<evidence type="ECO:0000256" key="1">
    <source>
        <dbReference type="ARBA" id="ARBA00022603"/>
    </source>
</evidence>
<protein>
    <submittedName>
        <fullName evidence="5">Methyltransferase domain-containing protein</fullName>
    </submittedName>
</protein>
<comment type="caution">
    <text evidence="5">The sequence shown here is derived from an EMBL/GenBank/DDBJ whole genome shotgun (WGS) entry which is preliminary data.</text>
</comment>
<keyword evidence="1 5" id="KW-0489">Methyltransferase</keyword>
<dbReference type="EMBL" id="JAMSHT010000001">
    <property type="protein sequence ID" value="MCM8556528.1"/>
    <property type="molecule type" value="Genomic_DNA"/>
</dbReference>
<evidence type="ECO:0000313" key="5">
    <source>
        <dbReference type="EMBL" id="MCM8556528.1"/>
    </source>
</evidence>
<dbReference type="Gene3D" id="1.10.287.1350">
    <property type="match status" value="1"/>
</dbReference>
<accession>A0A9X2EEH1</accession>
<dbReference type="InterPro" id="IPR029063">
    <property type="entry name" value="SAM-dependent_MTases_sf"/>
</dbReference>
<dbReference type="Pfam" id="PF00891">
    <property type="entry name" value="Methyltransf_2"/>
    <property type="match status" value="1"/>
</dbReference>
<organism evidence="5 6">
    <name type="scientific">Sphingomicrobium sediminis</name>
    <dbReference type="NCBI Taxonomy" id="2950949"/>
    <lineage>
        <taxon>Bacteria</taxon>
        <taxon>Pseudomonadati</taxon>
        <taxon>Pseudomonadota</taxon>
        <taxon>Alphaproteobacteria</taxon>
        <taxon>Sphingomonadales</taxon>
        <taxon>Sphingomonadaceae</taxon>
        <taxon>Sphingomicrobium</taxon>
    </lineage>
</organism>
<dbReference type="PROSITE" id="PS51683">
    <property type="entry name" value="SAM_OMT_II"/>
    <property type="match status" value="1"/>
</dbReference>
<dbReference type="GO" id="GO:0008171">
    <property type="term" value="F:O-methyltransferase activity"/>
    <property type="evidence" value="ECO:0007669"/>
    <property type="project" value="InterPro"/>
</dbReference>
<keyword evidence="6" id="KW-1185">Reference proteome</keyword>
<dbReference type="InterPro" id="IPR001077">
    <property type="entry name" value="COMT_C"/>
</dbReference>
<dbReference type="Gene3D" id="3.40.50.150">
    <property type="entry name" value="Vaccinia Virus protein VP39"/>
    <property type="match status" value="1"/>
</dbReference>
<dbReference type="RefSeq" id="WP_252111810.1">
    <property type="nucleotide sequence ID" value="NZ_JAMSHT010000001.1"/>
</dbReference>